<protein>
    <recommendedName>
        <fullName evidence="1">DUF6532 domain-containing protein</fullName>
    </recommendedName>
</protein>
<dbReference type="Pfam" id="PF20149">
    <property type="entry name" value="DUF6532"/>
    <property type="match status" value="2"/>
</dbReference>
<feature type="domain" description="DUF6532" evidence="1">
    <location>
        <begin position="216"/>
        <end position="264"/>
    </location>
</feature>
<evidence type="ECO:0000259" key="1">
    <source>
        <dbReference type="Pfam" id="PF20149"/>
    </source>
</evidence>
<feature type="domain" description="DUF6532" evidence="1">
    <location>
        <begin position="114"/>
        <end position="205"/>
    </location>
</feature>
<dbReference type="InterPro" id="IPR045341">
    <property type="entry name" value="DUF6532"/>
</dbReference>
<sequence>MLCDRHRGRLSLSVRWEFGNGHSPTSTTLAALGQLIASTATASMSTTPIFTLVAPDLLLPANLVLAVVAPTRLPSSLTTLDLSSATSPLTYNGRQACSLSGDDLRETQAQKLNDHQGRSRAKDYDDVTQELVLRRGPQMRGELKTKVRALVEIVFGFESGQNKKHVQKNRQCAEELKDGLGFCYKESPTNVVERKGLYKAKIIQKSHPPRGVGPIFPKPAFALVLTAIECAIGEWATRIKTEIPFTSADYRSVYQEHLRCLNDFEKHIKDRADILGNILTRIHNIGRHHSGAQPIGPVVPTSVLSRSAIDAALREFQEDEETESDGENGERSD</sequence>
<comment type="caution">
    <text evidence="2">The sequence shown here is derived from an EMBL/GenBank/DDBJ whole genome shotgun (WGS) entry which is preliminary data.</text>
</comment>
<gene>
    <name evidence="2" type="ORF">B0H16DRAFT_1480359</name>
</gene>
<dbReference type="AlphaFoldDB" id="A0AAD7H3K7"/>
<proteinExistence type="predicted"/>
<dbReference type="Proteomes" id="UP001215598">
    <property type="component" value="Unassembled WGS sequence"/>
</dbReference>
<name>A0AAD7H3K7_9AGAR</name>
<keyword evidence="3" id="KW-1185">Reference proteome</keyword>
<accession>A0AAD7H3K7</accession>
<evidence type="ECO:0000313" key="2">
    <source>
        <dbReference type="EMBL" id="KAJ7711455.1"/>
    </source>
</evidence>
<reference evidence="2" key="1">
    <citation type="submission" date="2023-03" db="EMBL/GenBank/DDBJ databases">
        <title>Massive genome expansion in bonnet fungi (Mycena s.s.) driven by repeated elements and novel gene families across ecological guilds.</title>
        <authorList>
            <consortium name="Lawrence Berkeley National Laboratory"/>
            <person name="Harder C.B."/>
            <person name="Miyauchi S."/>
            <person name="Viragh M."/>
            <person name="Kuo A."/>
            <person name="Thoen E."/>
            <person name="Andreopoulos B."/>
            <person name="Lu D."/>
            <person name="Skrede I."/>
            <person name="Drula E."/>
            <person name="Henrissat B."/>
            <person name="Morin E."/>
            <person name="Kohler A."/>
            <person name="Barry K."/>
            <person name="LaButti K."/>
            <person name="Morin E."/>
            <person name="Salamov A."/>
            <person name="Lipzen A."/>
            <person name="Mereny Z."/>
            <person name="Hegedus B."/>
            <person name="Baldrian P."/>
            <person name="Stursova M."/>
            <person name="Weitz H."/>
            <person name="Taylor A."/>
            <person name="Grigoriev I.V."/>
            <person name="Nagy L.G."/>
            <person name="Martin F."/>
            <person name="Kauserud H."/>
        </authorList>
    </citation>
    <scope>NUCLEOTIDE SEQUENCE</scope>
    <source>
        <strain evidence="2">CBHHK182m</strain>
    </source>
</reference>
<evidence type="ECO:0000313" key="3">
    <source>
        <dbReference type="Proteomes" id="UP001215598"/>
    </source>
</evidence>
<dbReference type="EMBL" id="JARKIB010000396">
    <property type="protein sequence ID" value="KAJ7711455.1"/>
    <property type="molecule type" value="Genomic_DNA"/>
</dbReference>
<organism evidence="2 3">
    <name type="scientific">Mycena metata</name>
    <dbReference type="NCBI Taxonomy" id="1033252"/>
    <lineage>
        <taxon>Eukaryota</taxon>
        <taxon>Fungi</taxon>
        <taxon>Dikarya</taxon>
        <taxon>Basidiomycota</taxon>
        <taxon>Agaricomycotina</taxon>
        <taxon>Agaricomycetes</taxon>
        <taxon>Agaricomycetidae</taxon>
        <taxon>Agaricales</taxon>
        <taxon>Marasmiineae</taxon>
        <taxon>Mycenaceae</taxon>
        <taxon>Mycena</taxon>
    </lineage>
</organism>